<protein>
    <submittedName>
        <fullName evidence="2">Chromosomal replication initiator protein DnaA</fullName>
    </submittedName>
</protein>
<evidence type="ECO:0000313" key="2">
    <source>
        <dbReference type="EMBL" id="SUB60999.1"/>
    </source>
</evidence>
<dbReference type="GO" id="GO:0005524">
    <property type="term" value="F:ATP binding"/>
    <property type="evidence" value="ECO:0007669"/>
    <property type="project" value="InterPro"/>
</dbReference>
<dbReference type="SMART" id="SM00382">
    <property type="entry name" value="AAA"/>
    <property type="match status" value="1"/>
</dbReference>
<dbReference type="GO" id="GO:0006260">
    <property type="term" value="P:DNA replication"/>
    <property type="evidence" value="ECO:0007669"/>
    <property type="project" value="TreeGrafter"/>
</dbReference>
<dbReference type="Pfam" id="PF01695">
    <property type="entry name" value="IstB_IS21"/>
    <property type="match status" value="1"/>
</dbReference>
<proteinExistence type="predicted"/>
<dbReference type="SUPFAM" id="SSF52540">
    <property type="entry name" value="P-loop containing nucleoside triphosphate hydrolases"/>
    <property type="match status" value="1"/>
</dbReference>
<dbReference type="Gene3D" id="3.40.50.300">
    <property type="entry name" value="P-loop containing nucleotide triphosphate hydrolases"/>
    <property type="match status" value="1"/>
</dbReference>
<accession>A0A379CFX2</accession>
<evidence type="ECO:0000259" key="1">
    <source>
        <dbReference type="SMART" id="SM00382"/>
    </source>
</evidence>
<name>A0A379CFX2_9FIRM</name>
<reference evidence="2 3" key="1">
    <citation type="submission" date="2018-06" db="EMBL/GenBank/DDBJ databases">
        <authorList>
            <consortium name="Pathogen Informatics"/>
            <person name="Doyle S."/>
        </authorList>
    </citation>
    <scope>NUCLEOTIDE SEQUENCE [LARGE SCALE GENOMIC DNA]</scope>
    <source>
        <strain evidence="2 3">NCTC11460</strain>
    </source>
</reference>
<dbReference type="InterPro" id="IPR003593">
    <property type="entry name" value="AAA+_ATPase"/>
</dbReference>
<evidence type="ECO:0000313" key="3">
    <source>
        <dbReference type="Proteomes" id="UP000255101"/>
    </source>
</evidence>
<gene>
    <name evidence="2" type="primary">dnaA_1</name>
    <name evidence="2" type="ORF">NCTC11460_00916</name>
</gene>
<feature type="domain" description="AAA+ ATPase" evidence="1">
    <location>
        <begin position="71"/>
        <end position="207"/>
    </location>
</feature>
<dbReference type="CDD" id="cd00009">
    <property type="entry name" value="AAA"/>
    <property type="match status" value="1"/>
</dbReference>
<dbReference type="PANTHER" id="PTHR30050:SF10">
    <property type="entry name" value="PHAGE-LIKE ELEMENT PBSX PROTEIN XKDC"/>
    <property type="match status" value="1"/>
</dbReference>
<dbReference type="EMBL" id="UGTB01000004">
    <property type="protein sequence ID" value="SUB60999.1"/>
    <property type="molecule type" value="Genomic_DNA"/>
</dbReference>
<dbReference type="InterPro" id="IPR027417">
    <property type="entry name" value="P-loop_NTPase"/>
</dbReference>
<dbReference type="Proteomes" id="UP000255101">
    <property type="component" value="Unassembled WGS sequence"/>
</dbReference>
<dbReference type="PANTHER" id="PTHR30050">
    <property type="entry name" value="CHROMOSOMAL REPLICATION INITIATOR PROTEIN DNAA"/>
    <property type="match status" value="1"/>
</dbReference>
<sequence length="215" mass="24776">MEWVSHVEEDGHEVMIPCKCKAERELERAIAFAGISEKFKSKTFGNFEETKANLEIKKSCMHYVSSKAYKQNKSLVIMGQVGSGKTHLAMAIVNNLIAKGVRCMYLEYRSFITLVKQSMTDREEYQRQMDKAKRAEVLYLDDFLKGRVTDSDLNVLYEVINARYLADLPVIITTELLPDTINDFDEALGSRIIEMASDYILISKDKNKRLERLER</sequence>
<dbReference type="AlphaFoldDB" id="A0A379CFX2"/>
<dbReference type="InterPro" id="IPR002611">
    <property type="entry name" value="IstB_ATP-bd"/>
</dbReference>
<organism evidence="2 3">
    <name type="scientific">Peptostreptococcus anaerobius</name>
    <dbReference type="NCBI Taxonomy" id="1261"/>
    <lineage>
        <taxon>Bacteria</taxon>
        <taxon>Bacillati</taxon>
        <taxon>Bacillota</taxon>
        <taxon>Clostridia</taxon>
        <taxon>Peptostreptococcales</taxon>
        <taxon>Peptostreptococcaceae</taxon>
        <taxon>Peptostreptococcus</taxon>
    </lineage>
</organism>